<dbReference type="AlphaFoldDB" id="A0A8S3YDE1"/>
<dbReference type="GO" id="GO:0005886">
    <property type="term" value="C:plasma membrane"/>
    <property type="evidence" value="ECO:0007669"/>
    <property type="project" value="TreeGrafter"/>
</dbReference>
<evidence type="ECO:0000313" key="7">
    <source>
        <dbReference type="Proteomes" id="UP000678393"/>
    </source>
</evidence>
<evidence type="ECO:0000256" key="2">
    <source>
        <dbReference type="ARBA" id="ARBA00022692"/>
    </source>
</evidence>
<comment type="caution">
    <text evidence="6">The sequence shown here is derived from an EMBL/GenBank/DDBJ whole genome shotgun (WGS) entry which is preliminary data.</text>
</comment>
<evidence type="ECO:0000256" key="3">
    <source>
        <dbReference type="ARBA" id="ARBA00022989"/>
    </source>
</evidence>
<feature type="transmembrane region" description="Helical" evidence="5">
    <location>
        <begin position="178"/>
        <end position="202"/>
    </location>
</feature>
<dbReference type="GO" id="GO:0007605">
    <property type="term" value="P:sensory perception of sound"/>
    <property type="evidence" value="ECO:0007669"/>
    <property type="project" value="TreeGrafter"/>
</dbReference>
<dbReference type="OrthoDB" id="5873721at2759"/>
<accession>A0A8S3YDE1</accession>
<feature type="transmembrane region" description="Helical" evidence="5">
    <location>
        <begin position="25"/>
        <end position="46"/>
    </location>
</feature>
<reference evidence="6" key="1">
    <citation type="submission" date="2021-04" db="EMBL/GenBank/DDBJ databases">
        <authorList>
            <consortium name="Molecular Ecology Group"/>
        </authorList>
    </citation>
    <scope>NUCLEOTIDE SEQUENCE</scope>
</reference>
<sequence length="267" mass="29899">MKNETEYNTELTKIRHTNYVRNSRAIVVLWAIFSCIFLILNIVVFAQPQWIGDTGDSAVPGFFGVWEYCSESSTENQFICSGDFLQWSSFPNNYFRATAIMVGVSCIMFMLVILSFILFCLLNTGTVLQICAWFQILSGLLMLVSCIIYPGGWDHSVVQTVCGLQSGHYNIGVCGMRWAYALAIVLVCDAFILAVLAFVLAAKQANLLPDAYKKKPEKVIEKEKVKLASSHKDGVTPSEMYGDYYNTVHSTSGYSTGRKYNHGYVED</sequence>
<dbReference type="Pfam" id="PF10242">
    <property type="entry name" value="L_HMGIC_fpl"/>
    <property type="match status" value="1"/>
</dbReference>
<keyword evidence="3 5" id="KW-1133">Transmembrane helix</keyword>
<dbReference type="PANTHER" id="PTHR12489:SF1">
    <property type="entry name" value="LP10272P"/>
    <property type="match status" value="1"/>
</dbReference>
<name>A0A8S3YDE1_9EUPU</name>
<keyword evidence="4 5" id="KW-0472">Membrane</keyword>
<feature type="transmembrane region" description="Helical" evidence="5">
    <location>
        <begin position="131"/>
        <end position="151"/>
    </location>
</feature>
<keyword evidence="7" id="KW-1185">Reference proteome</keyword>
<dbReference type="Gene3D" id="1.20.140.150">
    <property type="match status" value="1"/>
</dbReference>
<evidence type="ECO:0000256" key="4">
    <source>
        <dbReference type="ARBA" id="ARBA00023136"/>
    </source>
</evidence>
<dbReference type="PROSITE" id="PS51257">
    <property type="entry name" value="PROKAR_LIPOPROTEIN"/>
    <property type="match status" value="1"/>
</dbReference>
<evidence type="ECO:0000256" key="1">
    <source>
        <dbReference type="ARBA" id="ARBA00004141"/>
    </source>
</evidence>
<dbReference type="InterPro" id="IPR019372">
    <property type="entry name" value="LHFPL"/>
</dbReference>
<feature type="transmembrane region" description="Helical" evidence="5">
    <location>
        <begin position="94"/>
        <end position="119"/>
    </location>
</feature>
<comment type="subcellular location">
    <subcellularLocation>
        <location evidence="1">Membrane</location>
        <topology evidence="1">Multi-pass membrane protein</topology>
    </subcellularLocation>
</comment>
<evidence type="ECO:0000313" key="6">
    <source>
        <dbReference type="EMBL" id="CAG5115037.1"/>
    </source>
</evidence>
<evidence type="ECO:0000256" key="5">
    <source>
        <dbReference type="SAM" id="Phobius"/>
    </source>
</evidence>
<gene>
    <name evidence="6" type="ORF">CUNI_LOCUS595</name>
</gene>
<protein>
    <recommendedName>
        <fullName evidence="8">Lipoma HMGIC fusion partner-like 3 protein</fullName>
    </recommendedName>
</protein>
<proteinExistence type="predicted"/>
<dbReference type="Proteomes" id="UP000678393">
    <property type="component" value="Unassembled WGS sequence"/>
</dbReference>
<keyword evidence="2 5" id="KW-0812">Transmembrane</keyword>
<dbReference type="PANTHER" id="PTHR12489">
    <property type="entry name" value="LIPOMA HMGIC FUSION PARTNER-LIKE PROTEIN"/>
    <property type="match status" value="1"/>
</dbReference>
<dbReference type="EMBL" id="CAJHNH020000069">
    <property type="protein sequence ID" value="CAG5115037.1"/>
    <property type="molecule type" value="Genomic_DNA"/>
</dbReference>
<evidence type="ECO:0008006" key="8">
    <source>
        <dbReference type="Google" id="ProtNLM"/>
    </source>
</evidence>
<organism evidence="6 7">
    <name type="scientific">Candidula unifasciata</name>
    <dbReference type="NCBI Taxonomy" id="100452"/>
    <lineage>
        <taxon>Eukaryota</taxon>
        <taxon>Metazoa</taxon>
        <taxon>Spiralia</taxon>
        <taxon>Lophotrochozoa</taxon>
        <taxon>Mollusca</taxon>
        <taxon>Gastropoda</taxon>
        <taxon>Heterobranchia</taxon>
        <taxon>Euthyneura</taxon>
        <taxon>Panpulmonata</taxon>
        <taxon>Eupulmonata</taxon>
        <taxon>Stylommatophora</taxon>
        <taxon>Helicina</taxon>
        <taxon>Helicoidea</taxon>
        <taxon>Geomitridae</taxon>
        <taxon>Candidula</taxon>
    </lineage>
</organism>